<reference evidence="2" key="1">
    <citation type="submission" date="2018-01" db="EMBL/GenBank/DDBJ databases">
        <title>Pseudomonas phages infecting Pseudomonas sp. isolated from Prunus avium.</title>
        <authorList>
            <person name="Colberg O."/>
            <person name="Carstens A.B."/>
            <person name="Kot W."/>
            <person name="Hansen L.H."/>
        </authorList>
    </citation>
    <scope>NUCLEOTIDE SEQUENCE [LARGE SCALE GENOMIC DNA]</scope>
</reference>
<organism evidence="1 2">
    <name type="scientific">Pseudomonas phage Littlefix</name>
    <dbReference type="NCBI Taxonomy" id="2079289"/>
    <lineage>
        <taxon>Viruses</taxon>
        <taxon>Duplodnaviria</taxon>
        <taxon>Heunggongvirae</taxon>
        <taxon>Uroviricota</taxon>
        <taxon>Caudoviricetes</taxon>
        <taxon>Schitoviridae</taxon>
        <taxon>Littlefixvirus</taxon>
        <taxon>Littlefixvirus littlefix</taxon>
    </lineage>
</organism>
<evidence type="ECO:0000313" key="1">
    <source>
        <dbReference type="EMBL" id="AUV61880.1"/>
    </source>
</evidence>
<dbReference type="EMBL" id="MG775260">
    <property type="protein sequence ID" value="AUV61880.1"/>
    <property type="molecule type" value="Genomic_DNA"/>
</dbReference>
<name>A0A2K9VHS4_9CAUD</name>
<proteinExistence type="predicted"/>
<accession>A0A2K9VHS4</accession>
<evidence type="ECO:0000313" key="2">
    <source>
        <dbReference type="Proteomes" id="UP000240903"/>
    </source>
</evidence>
<sequence>MKKLNEGQRFTTDPVDASRTAYVVEESDVGKQQINYLGYNQAYTFQKDDVGRLIEVVRNMSPGSVSWYFGSMFSELRKQYPDPKPYIKQE</sequence>
<keyword evidence="2" id="KW-1185">Reference proteome</keyword>
<gene>
    <name evidence="1" type="ORF">PsPhLittlefix_gp65</name>
</gene>
<protein>
    <submittedName>
        <fullName evidence="1">Uncharacterized protein</fullName>
    </submittedName>
</protein>
<dbReference type="Proteomes" id="UP000240903">
    <property type="component" value="Segment"/>
</dbReference>